<protein>
    <submittedName>
        <fullName evidence="1">Uncharacterized protein</fullName>
    </submittedName>
</protein>
<sequence>MKYLRGRRSLQKSINSVKRKFEIWMRRWTPRHNFRKEDIQHGHPSPGFAGCDNHTFYKYYNTIYCKIRKRECSFMLEIIEMASDITGQKFPQSLLFGNFAINIQITSEYGVNRNDKRNGIYCREGSDKRDCGDEN</sequence>
<comment type="caution">
    <text evidence="1">The sequence shown here is derived from an EMBL/GenBank/DDBJ whole genome shotgun (WGS) entry which is preliminary data.</text>
</comment>
<name>A0AAW2I1C5_9NEOP</name>
<reference evidence="1" key="1">
    <citation type="journal article" date="2024" name="Gigascience">
        <title>Chromosome-level genome of the poultry shaft louse Menopon gallinae provides insight into the host-switching and adaptive evolution of parasitic lice.</title>
        <authorList>
            <person name="Xu Y."/>
            <person name="Ma L."/>
            <person name="Liu S."/>
            <person name="Liang Y."/>
            <person name="Liu Q."/>
            <person name="He Z."/>
            <person name="Tian L."/>
            <person name="Duan Y."/>
            <person name="Cai W."/>
            <person name="Li H."/>
            <person name="Song F."/>
        </authorList>
    </citation>
    <scope>NUCLEOTIDE SEQUENCE</scope>
    <source>
        <strain evidence="1">Cailab_2023a</strain>
    </source>
</reference>
<accession>A0AAW2I1C5</accession>
<dbReference type="EMBL" id="JARGDH010000002">
    <property type="protein sequence ID" value="KAL0275548.1"/>
    <property type="molecule type" value="Genomic_DNA"/>
</dbReference>
<evidence type="ECO:0000313" key="1">
    <source>
        <dbReference type="EMBL" id="KAL0275548.1"/>
    </source>
</evidence>
<dbReference type="AlphaFoldDB" id="A0AAW2I1C5"/>
<gene>
    <name evidence="1" type="ORF">PYX00_003366</name>
</gene>
<organism evidence="1">
    <name type="scientific">Menopon gallinae</name>
    <name type="common">poultry shaft louse</name>
    <dbReference type="NCBI Taxonomy" id="328185"/>
    <lineage>
        <taxon>Eukaryota</taxon>
        <taxon>Metazoa</taxon>
        <taxon>Ecdysozoa</taxon>
        <taxon>Arthropoda</taxon>
        <taxon>Hexapoda</taxon>
        <taxon>Insecta</taxon>
        <taxon>Pterygota</taxon>
        <taxon>Neoptera</taxon>
        <taxon>Paraneoptera</taxon>
        <taxon>Psocodea</taxon>
        <taxon>Troctomorpha</taxon>
        <taxon>Phthiraptera</taxon>
        <taxon>Amblycera</taxon>
        <taxon>Menoponidae</taxon>
        <taxon>Menopon</taxon>
    </lineage>
</organism>
<proteinExistence type="predicted"/>